<dbReference type="PANTHER" id="PTHR13477">
    <property type="entry name" value="MITOCHONDRIAL 39S RIBOSOMAL PROTEIN L49"/>
    <property type="match status" value="1"/>
</dbReference>
<dbReference type="GO" id="GO:0005762">
    <property type="term" value="C:mitochondrial large ribosomal subunit"/>
    <property type="evidence" value="ECO:0007669"/>
    <property type="project" value="TreeGrafter"/>
</dbReference>
<comment type="subcellular location">
    <subcellularLocation>
        <location evidence="1">Mitochondrion</location>
    </subcellularLocation>
</comment>
<dbReference type="WBParaSite" id="Gr19_v10_g7761.t1">
    <property type="protein sequence ID" value="Gr19_v10_g7761.t1"/>
    <property type="gene ID" value="Gr19_v10_g7761"/>
</dbReference>
<keyword evidence="4" id="KW-0496">Mitochondrion</keyword>
<evidence type="ECO:0000256" key="6">
    <source>
        <dbReference type="ARBA" id="ARBA00035191"/>
    </source>
</evidence>
<dbReference type="GO" id="GO:0003735">
    <property type="term" value="F:structural constituent of ribosome"/>
    <property type="evidence" value="ECO:0007669"/>
    <property type="project" value="InterPro"/>
</dbReference>
<sequence length="186" mass="21645">MELSSDATDRKETGAEEPQWKNPYKHALPEQKSTYSNFREATVRWDYVRRLLPHRLIPEIPRDFSDGGVTPSGWRAPRETAPNLPYYIGRKANHLPGIYLERRRDELNPKTMDFEYVELVILTGIDGDVFACERDLRAYLEKRLGYPIATHVDELKGKIRIKGADRTLVEQFVYDYETEFSLCSSC</sequence>
<dbReference type="PANTHER" id="PTHR13477:SF0">
    <property type="entry name" value="LARGE RIBOSOMAL SUBUNIT PROTEIN ML49"/>
    <property type="match status" value="1"/>
</dbReference>
<evidence type="ECO:0000256" key="7">
    <source>
        <dbReference type="ARBA" id="ARBA00035545"/>
    </source>
</evidence>
<evidence type="ECO:0000256" key="3">
    <source>
        <dbReference type="ARBA" id="ARBA00022980"/>
    </source>
</evidence>
<keyword evidence="9" id="KW-1185">Reference proteome</keyword>
<dbReference type="InterPro" id="IPR007740">
    <property type="entry name" value="Ribosomal_mL49"/>
</dbReference>
<dbReference type="FunFam" id="3.30.780.10:FF:000009">
    <property type="entry name" value="39S ribosomal protein L49, mitochondrial"/>
    <property type="match status" value="1"/>
</dbReference>
<reference evidence="10" key="1">
    <citation type="submission" date="2022-11" db="UniProtKB">
        <authorList>
            <consortium name="WormBaseParasite"/>
        </authorList>
    </citation>
    <scope>IDENTIFICATION</scope>
</reference>
<evidence type="ECO:0000256" key="8">
    <source>
        <dbReference type="SAM" id="MobiDB-lite"/>
    </source>
</evidence>
<evidence type="ECO:0000256" key="1">
    <source>
        <dbReference type="ARBA" id="ARBA00004173"/>
    </source>
</evidence>
<feature type="region of interest" description="Disordered" evidence="8">
    <location>
        <begin position="1"/>
        <end position="26"/>
    </location>
</feature>
<proteinExistence type="inferred from homology"/>
<name>A0A914I5R0_GLORO</name>
<evidence type="ECO:0000256" key="5">
    <source>
        <dbReference type="ARBA" id="ARBA00023274"/>
    </source>
</evidence>
<comment type="similarity">
    <text evidence="2">Belongs to the mitochondrion-specific ribosomal protein mL49 family.</text>
</comment>
<organism evidence="9 10">
    <name type="scientific">Globodera rostochiensis</name>
    <name type="common">Golden nematode worm</name>
    <name type="synonym">Heterodera rostochiensis</name>
    <dbReference type="NCBI Taxonomy" id="31243"/>
    <lineage>
        <taxon>Eukaryota</taxon>
        <taxon>Metazoa</taxon>
        <taxon>Ecdysozoa</taxon>
        <taxon>Nematoda</taxon>
        <taxon>Chromadorea</taxon>
        <taxon>Rhabditida</taxon>
        <taxon>Tylenchina</taxon>
        <taxon>Tylenchomorpha</taxon>
        <taxon>Tylenchoidea</taxon>
        <taxon>Heteroderidae</taxon>
        <taxon>Heteroderinae</taxon>
        <taxon>Globodera</taxon>
    </lineage>
</organism>
<protein>
    <recommendedName>
        <fullName evidence="6">Large ribosomal subunit protein mL49</fullName>
    </recommendedName>
    <alternativeName>
        <fullName evidence="7">39S ribosomal protein L49, mitochondrial</fullName>
    </alternativeName>
</protein>
<accession>A0A914I5R0</accession>
<dbReference type="AlphaFoldDB" id="A0A914I5R0"/>
<keyword evidence="5" id="KW-0687">Ribonucleoprotein</keyword>
<evidence type="ECO:0000256" key="2">
    <source>
        <dbReference type="ARBA" id="ARBA00005677"/>
    </source>
</evidence>
<keyword evidence="3" id="KW-0689">Ribosomal protein</keyword>
<evidence type="ECO:0000313" key="10">
    <source>
        <dbReference type="WBParaSite" id="Gr19_v10_g7761.t1"/>
    </source>
</evidence>
<evidence type="ECO:0000256" key="4">
    <source>
        <dbReference type="ARBA" id="ARBA00023128"/>
    </source>
</evidence>
<dbReference type="Gene3D" id="3.30.780.10">
    <property type="entry name" value="SUI1-like domain"/>
    <property type="match status" value="1"/>
</dbReference>
<dbReference type="Proteomes" id="UP000887572">
    <property type="component" value="Unplaced"/>
</dbReference>
<dbReference type="GO" id="GO:0006412">
    <property type="term" value="P:translation"/>
    <property type="evidence" value="ECO:0007669"/>
    <property type="project" value="InterPro"/>
</dbReference>
<evidence type="ECO:0000313" key="9">
    <source>
        <dbReference type="Proteomes" id="UP000887572"/>
    </source>
</evidence>
<dbReference type="Pfam" id="PF05046">
    <property type="entry name" value="Img2"/>
    <property type="match status" value="1"/>
</dbReference>